<evidence type="ECO:0000313" key="7">
    <source>
        <dbReference type="Proteomes" id="UP001548832"/>
    </source>
</evidence>
<dbReference type="Pfam" id="PF00005">
    <property type="entry name" value="ABC_tran"/>
    <property type="match status" value="1"/>
</dbReference>
<comment type="similarity">
    <text evidence="1">Belongs to the ABC transporter superfamily.</text>
</comment>
<dbReference type="Gene3D" id="3.40.50.300">
    <property type="entry name" value="P-loop containing nucleotide triphosphate hydrolases"/>
    <property type="match status" value="1"/>
</dbReference>
<dbReference type="PANTHER" id="PTHR42798">
    <property type="entry name" value="LIPOPROTEIN-RELEASING SYSTEM ATP-BINDING PROTEIN LOLD"/>
    <property type="match status" value="1"/>
</dbReference>
<keyword evidence="7" id="KW-1185">Reference proteome</keyword>
<dbReference type="InterPro" id="IPR003593">
    <property type="entry name" value="AAA+_ATPase"/>
</dbReference>
<evidence type="ECO:0000256" key="3">
    <source>
        <dbReference type="ARBA" id="ARBA00022741"/>
    </source>
</evidence>
<comment type="caution">
    <text evidence="6">The sequence shown here is derived from an EMBL/GenBank/DDBJ whole genome shotgun (WGS) entry which is preliminary data.</text>
</comment>
<evidence type="ECO:0000256" key="1">
    <source>
        <dbReference type="ARBA" id="ARBA00005417"/>
    </source>
</evidence>
<keyword evidence="4 6" id="KW-0067">ATP-binding</keyword>
<dbReference type="PROSITE" id="PS50893">
    <property type="entry name" value="ABC_TRANSPORTER_2"/>
    <property type="match status" value="1"/>
</dbReference>
<feature type="domain" description="ABC transporter" evidence="5">
    <location>
        <begin position="11"/>
        <end position="242"/>
    </location>
</feature>
<dbReference type="SMART" id="SM00382">
    <property type="entry name" value="AAA"/>
    <property type="match status" value="1"/>
</dbReference>
<dbReference type="EMBL" id="JBEWSZ010000001">
    <property type="protein sequence ID" value="MET2827111.1"/>
    <property type="molecule type" value="Genomic_DNA"/>
</dbReference>
<dbReference type="InterPro" id="IPR017911">
    <property type="entry name" value="MacB-like_ATP-bd"/>
</dbReference>
<dbReference type="CDD" id="cd03255">
    <property type="entry name" value="ABC_MJ0796_LolCDE_FtsE"/>
    <property type="match status" value="1"/>
</dbReference>
<reference evidence="6 7" key="1">
    <citation type="submission" date="2024-06" db="EMBL/GenBank/DDBJ databases">
        <authorList>
            <person name="Kim D.-U."/>
        </authorList>
    </citation>
    <scope>NUCLEOTIDE SEQUENCE [LARGE SCALE GENOMIC DNA]</scope>
    <source>
        <strain evidence="6 7">KACC15460</strain>
    </source>
</reference>
<dbReference type="Proteomes" id="UP001548832">
    <property type="component" value="Unassembled WGS sequence"/>
</dbReference>
<name>A0ABV2DAP2_9HYPH</name>
<dbReference type="InterPro" id="IPR003439">
    <property type="entry name" value="ABC_transporter-like_ATP-bd"/>
</dbReference>
<proteinExistence type="inferred from homology"/>
<gene>
    <name evidence="6" type="ORF">ABVQ20_09005</name>
</gene>
<accession>A0ABV2DAP2</accession>
<dbReference type="InterPro" id="IPR017871">
    <property type="entry name" value="ABC_transporter-like_CS"/>
</dbReference>
<sequence length="242" mass="26691">MTGTTGEEPYIEIQGVKKGFRFGAEKIAIFSDLNLNIARGDFVAVMGPSGSGKSTLLNMLSGIDRPDGGRVRIGNSHLEQMGESAKASWRAHNLGIVFQFYNLLPMLNTAQNVELPLLLKPLSRKQRGERVDTVLDLVGLNGRQKQYPARMSGGQQQRVGIARAIVTDPGLLLCDEPTGDLDRKSANDILEMLGFLNRELNKTIVMVTHDPEAAGFAKRTLHLNKGEFVEQGQIFKQEMTRQ</sequence>
<keyword evidence="3" id="KW-0547">Nucleotide-binding</keyword>
<dbReference type="InterPro" id="IPR027417">
    <property type="entry name" value="P-loop_NTPase"/>
</dbReference>
<dbReference type="RefSeq" id="WP_354459159.1">
    <property type="nucleotide sequence ID" value="NZ_JBEWSZ010000001.1"/>
</dbReference>
<keyword evidence="2" id="KW-0813">Transport</keyword>
<organism evidence="6 7">
    <name type="scientific">Mesorhizobium shangrilense</name>
    <dbReference type="NCBI Taxonomy" id="460060"/>
    <lineage>
        <taxon>Bacteria</taxon>
        <taxon>Pseudomonadati</taxon>
        <taxon>Pseudomonadota</taxon>
        <taxon>Alphaproteobacteria</taxon>
        <taxon>Hyphomicrobiales</taxon>
        <taxon>Phyllobacteriaceae</taxon>
        <taxon>Mesorhizobium</taxon>
    </lineage>
</organism>
<evidence type="ECO:0000313" key="6">
    <source>
        <dbReference type="EMBL" id="MET2827111.1"/>
    </source>
</evidence>
<dbReference type="PROSITE" id="PS00211">
    <property type="entry name" value="ABC_TRANSPORTER_1"/>
    <property type="match status" value="1"/>
</dbReference>
<dbReference type="GO" id="GO:0005524">
    <property type="term" value="F:ATP binding"/>
    <property type="evidence" value="ECO:0007669"/>
    <property type="project" value="UniProtKB-KW"/>
</dbReference>
<dbReference type="SUPFAM" id="SSF52540">
    <property type="entry name" value="P-loop containing nucleoside triphosphate hydrolases"/>
    <property type="match status" value="1"/>
</dbReference>
<evidence type="ECO:0000259" key="5">
    <source>
        <dbReference type="PROSITE" id="PS50893"/>
    </source>
</evidence>
<dbReference type="PANTHER" id="PTHR42798:SF2">
    <property type="entry name" value="ABC TRANSPORTER ATP-BINDING PROTEIN MG467-RELATED"/>
    <property type="match status" value="1"/>
</dbReference>
<evidence type="ECO:0000256" key="4">
    <source>
        <dbReference type="ARBA" id="ARBA00022840"/>
    </source>
</evidence>
<protein>
    <submittedName>
        <fullName evidence="6">ABC transporter ATP-binding protein</fullName>
    </submittedName>
</protein>
<evidence type="ECO:0000256" key="2">
    <source>
        <dbReference type="ARBA" id="ARBA00022448"/>
    </source>
</evidence>